<dbReference type="InterPro" id="IPR019465">
    <property type="entry name" value="Cog5"/>
</dbReference>
<evidence type="ECO:0000313" key="4">
    <source>
        <dbReference type="Proteomes" id="UP000002729"/>
    </source>
</evidence>
<dbReference type="GeneID" id="20223966"/>
<dbReference type="RefSeq" id="XP_009035251.1">
    <property type="nucleotide sequence ID" value="XM_009037003.1"/>
</dbReference>
<dbReference type="PANTHER" id="PTHR13228:SF3">
    <property type="entry name" value="CONSERVED OLIGOMERIC GOLGI COMPLEX SUBUNIT 5"/>
    <property type="match status" value="1"/>
</dbReference>
<feature type="region of interest" description="Disordered" evidence="1">
    <location>
        <begin position="371"/>
        <end position="400"/>
    </location>
</feature>
<organism evidence="4">
    <name type="scientific">Aureococcus anophagefferens</name>
    <name type="common">Harmful bloom alga</name>
    <dbReference type="NCBI Taxonomy" id="44056"/>
    <lineage>
        <taxon>Eukaryota</taxon>
        <taxon>Sar</taxon>
        <taxon>Stramenopiles</taxon>
        <taxon>Ochrophyta</taxon>
        <taxon>Pelagophyceae</taxon>
        <taxon>Pelagomonadales</taxon>
        <taxon>Pelagomonadaceae</taxon>
        <taxon>Aureococcus</taxon>
    </lineage>
</organism>
<dbReference type="Pfam" id="PF20649">
    <property type="entry name" value="COG5_C"/>
    <property type="match status" value="1"/>
</dbReference>
<name>F0Y445_AURAN</name>
<dbReference type="InterPro" id="IPR048485">
    <property type="entry name" value="COG5_helical"/>
</dbReference>
<keyword evidence="4" id="KW-1185">Reference proteome</keyword>
<proteinExistence type="predicted"/>
<dbReference type="Proteomes" id="UP000002729">
    <property type="component" value="Unassembled WGS sequence"/>
</dbReference>
<reference evidence="3 4" key="1">
    <citation type="journal article" date="2011" name="Proc. Natl. Acad. Sci. U.S.A.">
        <title>Niche of harmful alga Aureococcus anophagefferens revealed through ecogenomics.</title>
        <authorList>
            <person name="Gobler C.J."/>
            <person name="Berry D.L."/>
            <person name="Dyhrman S.T."/>
            <person name="Wilhelm S.W."/>
            <person name="Salamov A."/>
            <person name="Lobanov A.V."/>
            <person name="Zhang Y."/>
            <person name="Collier J.L."/>
            <person name="Wurch L.L."/>
            <person name="Kustka A.B."/>
            <person name="Dill B.D."/>
            <person name="Shah M."/>
            <person name="VerBerkmoes N.C."/>
            <person name="Kuo A."/>
            <person name="Terry A."/>
            <person name="Pangilinan J."/>
            <person name="Lindquist E.A."/>
            <person name="Lucas S."/>
            <person name="Paulsen I.T."/>
            <person name="Hattenrath-Lehmann T.K."/>
            <person name="Talmage S.C."/>
            <person name="Walker E.A."/>
            <person name="Koch F."/>
            <person name="Burson A.M."/>
            <person name="Marcoval M.A."/>
            <person name="Tang Y.Z."/>
            <person name="Lecleir G.R."/>
            <person name="Coyne K.J."/>
            <person name="Berg G.M."/>
            <person name="Bertrand E.M."/>
            <person name="Saito M.A."/>
            <person name="Gladyshev V.N."/>
            <person name="Grigoriev I.V."/>
        </authorList>
    </citation>
    <scope>NUCLEOTIDE SEQUENCE [LARGE SCALE GENOMIC DNA]</scope>
    <source>
        <strain evidence="4">CCMP 1984</strain>
    </source>
</reference>
<dbReference type="GO" id="GO:0017119">
    <property type="term" value="C:Golgi transport complex"/>
    <property type="evidence" value="ECO:0007669"/>
    <property type="project" value="InterPro"/>
</dbReference>
<dbReference type="OrthoDB" id="18786at2759"/>
<dbReference type="KEGG" id="aaf:AURANDRAFT_62591"/>
<dbReference type="AlphaFoldDB" id="F0Y445"/>
<dbReference type="PANTHER" id="PTHR13228">
    <property type="entry name" value="CONSERVED OLIGOMERIC GOLGI COMPLEX COMPONENT 5"/>
    <property type="match status" value="1"/>
</dbReference>
<accession>F0Y445</accession>
<feature type="domain" description="Conserved oligomeric Golgi complex subunit 5 helical" evidence="2">
    <location>
        <begin position="210"/>
        <end position="365"/>
    </location>
</feature>
<sequence>MSGGDAEAPPGPAHLRAREVLATFASDPTYGDLVHDDFDAAAFSNAVIVRDRDGAPGGEGGESHAEATVREVAARAATVEEAIEGHLDESRDKLIRSAKGLAALQRDVEAVEVAAKEVRRRTRAMARKVLVPFEACAAKTKRLRLVFEANRLLRRCQRALFALRRLREKVGALDRVEQAGGGVELRELGAAAALVGDVERLLDDGGEGRLRGLDVLAGEVGFVAATRDRLRATAERSLRVALDGGHLADAAAALGAAYELGALDDAVAGALRESRAASRAGAAAVLDAEAAPARAGAVAVAGALAASLEAAVTRVARLERVLRRKRADVAGGERTYYDVLAPGGGASLVEAHWATILEDCGAEVAARLSEDRPAPAVAEEAEPAPEEEAAAPAPATDDEATAAELDAIDAQSAGLLGRAAALVDDALERAEDGALALASKTQQIASDVTVETAKATQDLAAKTKDLVEKSKLKLAAKFHGGAAATPAEALAAHYPAARRAFLALDLRVLEKLAGAASKDDGADALAAAAAADDELPAVDDIDPTNDGGLLPLQMLPPDADYLGAAAKDAPPRSVVALFEAQFLAVNAEHDAGRYGPPAAGAGAASALATALAAPLRPGDVRYDNLPVEAQVERCDEARYVAAARRRVAEPAALMFPELEGYEAAVPSKHDVAFMVDVALKEVRAALDDEPSLAPAVLGLVGGACEAFAARCGRALKRVPAARSAGFRTLGAAVDDACRGGVSAGDMVVPEVAWRASAVEERDARLVACAATLRRQAGDRLGALGVAGGADALAPGLAALDGLGEAVAFRGVDAASYRVAVELAAYADDGALGALDAPASPALVRALAALSGLRNGYFAALPCWPSPATESPPCRAALPRLAARVARAFVSQAALLRDVDDAGRAALARDVSRLDDALVDYEPEALPAEAPRRENGRALADEREAVVDLRRARGELALLKRLLFAEPRAGEPRPRAILREGRALLAGAADGRDGRAGLRPSTVWHHCLAACGHALIPLPDALHDAGDGGDDPAPPAARARALYAARLADGAFDDARADADGARVDREREAWLDVLRCLDTWAQRASASGVSSLGDVYDAIHQDGEVLFDEYKAALLAAGK</sequence>
<dbReference type="InParanoid" id="F0Y445"/>
<evidence type="ECO:0000313" key="3">
    <source>
        <dbReference type="EMBL" id="EGB10456.1"/>
    </source>
</evidence>
<evidence type="ECO:0000256" key="1">
    <source>
        <dbReference type="SAM" id="MobiDB-lite"/>
    </source>
</evidence>
<gene>
    <name evidence="3" type="ORF">AURANDRAFT_62591</name>
</gene>
<dbReference type="EMBL" id="GL833124">
    <property type="protein sequence ID" value="EGB10456.1"/>
    <property type="molecule type" value="Genomic_DNA"/>
</dbReference>
<evidence type="ECO:0000259" key="2">
    <source>
        <dbReference type="Pfam" id="PF20649"/>
    </source>
</evidence>
<protein>
    <recommendedName>
        <fullName evidence="2">Conserved oligomeric Golgi complex subunit 5 helical domain-containing protein</fullName>
    </recommendedName>
</protein>
<dbReference type="GO" id="GO:0006891">
    <property type="term" value="P:intra-Golgi vesicle-mediated transport"/>
    <property type="evidence" value="ECO:0007669"/>
    <property type="project" value="InterPro"/>
</dbReference>
<feature type="compositionally biased region" description="Acidic residues" evidence="1">
    <location>
        <begin position="379"/>
        <end position="389"/>
    </location>
</feature>